<gene>
    <name evidence="1" type="ORF">O181_037982</name>
</gene>
<comment type="caution">
    <text evidence="1">The sequence shown here is derived from an EMBL/GenBank/DDBJ whole genome shotgun (WGS) entry which is preliminary data.</text>
</comment>
<dbReference type="EMBL" id="AVOT02014646">
    <property type="protein sequence ID" value="MBW0498267.1"/>
    <property type="molecule type" value="Genomic_DNA"/>
</dbReference>
<name>A0A9Q3HBG4_9BASI</name>
<organism evidence="1 2">
    <name type="scientific">Austropuccinia psidii MF-1</name>
    <dbReference type="NCBI Taxonomy" id="1389203"/>
    <lineage>
        <taxon>Eukaryota</taxon>
        <taxon>Fungi</taxon>
        <taxon>Dikarya</taxon>
        <taxon>Basidiomycota</taxon>
        <taxon>Pucciniomycotina</taxon>
        <taxon>Pucciniomycetes</taxon>
        <taxon>Pucciniales</taxon>
        <taxon>Sphaerophragmiaceae</taxon>
        <taxon>Austropuccinia</taxon>
    </lineage>
</organism>
<protein>
    <submittedName>
        <fullName evidence="1">Uncharacterized protein</fullName>
    </submittedName>
</protein>
<dbReference type="AlphaFoldDB" id="A0A9Q3HBG4"/>
<dbReference type="Proteomes" id="UP000765509">
    <property type="component" value="Unassembled WGS sequence"/>
</dbReference>
<evidence type="ECO:0000313" key="1">
    <source>
        <dbReference type="EMBL" id="MBW0498267.1"/>
    </source>
</evidence>
<keyword evidence="2" id="KW-1185">Reference proteome</keyword>
<reference evidence="1" key="1">
    <citation type="submission" date="2021-03" db="EMBL/GenBank/DDBJ databases">
        <title>Draft genome sequence of rust myrtle Austropuccinia psidii MF-1, a brazilian biotype.</title>
        <authorList>
            <person name="Quecine M.C."/>
            <person name="Pachon D.M.R."/>
            <person name="Bonatelli M.L."/>
            <person name="Correr F.H."/>
            <person name="Franceschini L.M."/>
            <person name="Leite T.F."/>
            <person name="Margarido G.R.A."/>
            <person name="Almeida C.A."/>
            <person name="Ferrarezi J.A."/>
            <person name="Labate C.A."/>
        </authorList>
    </citation>
    <scope>NUCLEOTIDE SEQUENCE</scope>
    <source>
        <strain evidence="1">MF-1</strain>
    </source>
</reference>
<evidence type="ECO:0000313" key="2">
    <source>
        <dbReference type="Proteomes" id="UP000765509"/>
    </source>
</evidence>
<accession>A0A9Q3HBG4</accession>
<sequence>MPTLTLELASTFPPNPLHPTPLQMRLQHFPPISTLTTPYSSTPPLLTIFMLLKCSQDETTMPASPLLTLPHPRLIFSSAYNPYAPAGPSSYASDTALNPAYHP</sequence>
<proteinExistence type="predicted"/>